<keyword evidence="2" id="KW-1185">Reference proteome</keyword>
<feature type="non-terminal residue" evidence="3">
    <location>
        <position position="171"/>
    </location>
</feature>
<evidence type="ECO:0000259" key="1">
    <source>
        <dbReference type="Pfam" id="PF07727"/>
    </source>
</evidence>
<evidence type="ECO:0000313" key="2">
    <source>
        <dbReference type="Proteomes" id="UP000504618"/>
    </source>
</evidence>
<organism evidence="2 3">
    <name type="scientific">Temnothorax curvispinosus</name>
    <dbReference type="NCBI Taxonomy" id="300111"/>
    <lineage>
        <taxon>Eukaryota</taxon>
        <taxon>Metazoa</taxon>
        <taxon>Ecdysozoa</taxon>
        <taxon>Arthropoda</taxon>
        <taxon>Hexapoda</taxon>
        <taxon>Insecta</taxon>
        <taxon>Pterygota</taxon>
        <taxon>Neoptera</taxon>
        <taxon>Endopterygota</taxon>
        <taxon>Hymenoptera</taxon>
        <taxon>Apocrita</taxon>
        <taxon>Aculeata</taxon>
        <taxon>Formicoidea</taxon>
        <taxon>Formicidae</taxon>
        <taxon>Myrmicinae</taxon>
        <taxon>Temnothorax</taxon>
    </lineage>
</organism>
<feature type="domain" description="Reverse transcriptase Ty1/copia-type" evidence="1">
    <location>
        <begin position="2"/>
        <end position="80"/>
    </location>
</feature>
<proteinExistence type="predicted"/>
<gene>
    <name evidence="3" type="primary">LOC112461456</name>
</gene>
<dbReference type="RefSeq" id="XP_024882464.1">
    <property type="nucleotide sequence ID" value="XM_025026696.1"/>
</dbReference>
<dbReference type="InterPro" id="IPR013103">
    <property type="entry name" value="RVT_2"/>
</dbReference>
<reference evidence="3" key="1">
    <citation type="submission" date="2025-08" db="UniProtKB">
        <authorList>
            <consortium name="RefSeq"/>
        </authorList>
    </citation>
    <scope>IDENTIFICATION</scope>
    <source>
        <tissue evidence="3">Whole body</tissue>
    </source>
</reference>
<evidence type="ECO:0000313" key="3">
    <source>
        <dbReference type="RefSeq" id="XP_024882464.1"/>
    </source>
</evidence>
<dbReference type="AlphaFoldDB" id="A0A6J1QJ74"/>
<accession>A0A6J1QJ74</accession>
<dbReference type="PANTHER" id="PTHR11439">
    <property type="entry name" value="GAG-POL-RELATED RETROTRANSPOSON"/>
    <property type="match status" value="1"/>
</dbReference>
<name>A0A6J1QJ74_9HYME</name>
<dbReference type="Proteomes" id="UP000504618">
    <property type="component" value="Unplaced"/>
</dbReference>
<sequence length="171" mass="19540">MFLGVYIDDGIILGKSKKQILKLVEKLREEFELTVQEDPKTYLELEKTQERLKLSQKNYSNQVLETYGMKDAKSANTPIQPEGNSKVENVRKTFPYRQAIGSLLYLTTKTRSDLCYAVNYSSRYTQSPEGKDILNVKRILRYLQGTKELGLVYGGEKDAGKLVAYCDSDYA</sequence>
<protein>
    <submittedName>
        <fullName evidence="3">Uncharacterized protein LOC112461456</fullName>
    </submittedName>
</protein>
<dbReference type="GeneID" id="112461456"/>
<dbReference type="PANTHER" id="PTHR11439:SF475">
    <property type="entry name" value="CYSTEINE-RICH RLK (RECEPTOR-LIKE PROTEIN KINASE) 8"/>
    <property type="match status" value="1"/>
</dbReference>
<dbReference type="Pfam" id="PF07727">
    <property type="entry name" value="RVT_2"/>
    <property type="match status" value="1"/>
</dbReference>
<dbReference type="OrthoDB" id="7607472at2759"/>